<accession>A0A813I0I6</accession>
<protein>
    <submittedName>
        <fullName evidence="2">Uncharacterized protein</fullName>
    </submittedName>
</protein>
<evidence type="ECO:0000313" key="3">
    <source>
        <dbReference type="Proteomes" id="UP000654075"/>
    </source>
</evidence>
<evidence type="ECO:0000256" key="1">
    <source>
        <dbReference type="SAM" id="MobiDB-lite"/>
    </source>
</evidence>
<sequence>MNSLPKKITIILDGSCLCVGTCCCIPVAAERHSEDSASAASGVSQDGASSPSGNHRQGWFSSCLNPLTSRVEDDILTPRVLQNACHRAAAKQVLFRKSQSHSTFSISTCASEE</sequence>
<dbReference type="EMBL" id="CAJNNV010033317">
    <property type="protein sequence ID" value="CAE8643263.1"/>
    <property type="molecule type" value="Genomic_DNA"/>
</dbReference>
<gene>
    <name evidence="2" type="ORF">PGLA1383_LOCUS57620</name>
</gene>
<feature type="compositionally biased region" description="Polar residues" evidence="1">
    <location>
        <begin position="36"/>
        <end position="57"/>
    </location>
</feature>
<keyword evidence="3" id="KW-1185">Reference proteome</keyword>
<dbReference type="Proteomes" id="UP000654075">
    <property type="component" value="Unassembled WGS sequence"/>
</dbReference>
<proteinExistence type="predicted"/>
<name>A0A813I0I6_POLGL</name>
<evidence type="ECO:0000313" key="2">
    <source>
        <dbReference type="EMBL" id="CAE8643263.1"/>
    </source>
</evidence>
<organism evidence="2 3">
    <name type="scientific">Polarella glacialis</name>
    <name type="common">Dinoflagellate</name>
    <dbReference type="NCBI Taxonomy" id="89957"/>
    <lineage>
        <taxon>Eukaryota</taxon>
        <taxon>Sar</taxon>
        <taxon>Alveolata</taxon>
        <taxon>Dinophyceae</taxon>
        <taxon>Suessiales</taxon>
        <taxon>Suessiaceae</taxon>
        <taxon>Polarella</taxon>
    </lineage>
</organism>
<dbReference type="AlphaFoldDB" id="A0A813I0I6"/>
<reference evidence="2" key="1">
    <citation type="submission" date="2021-02" db="EMBL/GenBank/DDBJ databases">
        <authorList>
            <person name="Dougan E. K."/>
            <person name="Rhodes N."/>
            <person name="Thang M."/>
            <person name="Chan C."/>
        </authorList>
    </citation>
    <scope>NUCLEOTIDE SEQUENCE</scope>
</reference>
<comment type="caution">
    <text evidence="2">The sequence shown here is derived from an EMBL/GenBank/DDBJ whole genome shotgun (WGS) entry which is preliminary data.</text>
</comment>
<feature type="region of interest" description="Disordered" evidence="1">
    <location>
        <begin position="35"/>
        <end position="57"/>
    </location>
</feature>